<dbReference type="EMBL" id="FQUU01000024">
    <property type="protein sequence ID" value="SHF94189.1"/>
    <property type="molecule type" value="Genomic_DNA"/>
</dbReference>
<proteinExistence type="predicted"/>
<dbReference type="RefSeq" id="WP_072837038.1">
    <property type="nucleotide sequence ID" value="NZ_FQUU01000024.1"/>
</dbReference>
<accession>A0A1M5FRY9</accession>
<dbReference type="STRING" id="1121884.SAMN02745131_03922"/>
<sequence>MNHNSALRRKDDISSLQPLISLSAFEKGEAFEKFVASLFNLKSKRFELLHYNSENAILYGLAAAKCLYPDLKFLFYTKDRPFKFAIECKWKQSFGTGHFQWADSHRIKNYMAYEKRNHIPMFIAIGIGGHPASPDKLYLTPLSHFGYKTEVFERDLIPYRRNPKRRFFYDARQLKLF</sequence>
<keyword evidence="2" id="KW-1185">Reference proteome</keyword>
<dbReference type="AlphaFoldDB" id="A0A1M5FRY9"/>
<organism evidence="1 2">
    <name type="scientific">Flavisolibacter ginsengisoli DSM 18119</name>
    <dbReference type="NCBI Taxonomy" id="1121884"/>
    <lineage>
        <taxon>Bacteria</taxon>
        <taxon>Pseudomonadati</taxon>
        <taxon>Bacteroidota</taxon>
        <taxon>Chitinophagia</taxon>
        <taxon>Chitinophagales</taxon>
        <taxon>Chitinophagaceae</taxon>
        <taxon>Flavisolibacter</taxon>
    </lineage>
</organism>
<name>A0A1M5FRY9_9BACT</name>
<dbReference type="OrthoDB" id="1059559at2"/>
<protein>
    <submittedName>
        <fullName evidence="1">Uncharacterized protein</fullName>
    </submittedName>
</protein>
<evidence type="ECO:0000313" key="2">
    <source>
        <dbReference type="Proteomes" id="UP000184048"/>
    </source>
</evidence>
<evidence type="ECO:0000313" key="1">
    <source>
        <dbReference type="EMBL" id="SHF94189.1"/>
    </source>
</evidence>
<gene>
    <name evidence="1" type="ORF">SAMN02745131_03922</name>
</gene>
<dbReference type="Proteomes" id="UP000184048">
    <property type="component" value="Unassembled WGS sequence"/>
</dbReference>
<reference evidence="1 2" key="1">
    <citation type="submission" date="2016-11" db="EMBL/GenBank/DDBJ databases">
        <authorList>
            <person name="Jaros S."/>
            <person name="Januszkiewicz K."/>
            <person name="Wedrychowicz H."/>
        </authorList>
    </citation>
    <scope>NUCLEOTIDE SEQUENCE [LARGE SCALE GENOMIC DNA]</scope>
    <source>
        <strain evidence="1 2">DSM 18119</strain>
    </source>
</reference>